<proteinExistence type="predicted"/>
<dbReference type="CDD" id="cd00882">
    <property type="entry name" value="Ras_like_GTPase"/>
    <property type="match status" value="1"/>
</dbReference>
<evidence type="ECO:0000313" key="2">
    <source>
        <dbReference type="EMBL" id="KAF9450903.1"/>
    </source>
</evidence>
<keyword evidence="3" id="KW-1185">Reference proteome</keyword>
<gene>
    <name evidence="2" type="ORF">P691DRAFT_423575</name>
</gene>
<comment type="caution">
    <text evidence="2">The sequence shown here is derived from an EMBL/GenBank/DDBJ whole genome shotgun (WGS) entry which is preliminary data.</text>
</comment>
<dbReference type="EMBL" id="MU151095">
    <property type="protein sequence ID" value="KAF9450903.1"/>
    <property type="molecule type" value="Genomic_DNA"/>
</dbReference>
<accession>A0A9P5XGC7</accession>
<dbReference type="Pfam" id="PF01926">
    <property type="entry name" value="MMR_HSR1"/>
    <property type="match status" value="1"/>
</dbReference>
<feature type="domain" description="G" evidence="1">
    <location>
        <begin position="17"/>
        <end position="108"/>
    </location>
</feature>
<evidence type="ECO:0000313" key="3">
    <source>
        <dbReference type="Proteomes" id="UP000807342"/>
    </source>
</evidence>
<dbReference type="OrthoDB" id="8954335at2759"/>
<dbReference type="Gene3D" id="3.40.50.300">
    <property type="entry name" value="P-loop containing nucleotide triphosphate hydrolases"/>
    <property type="match status" value="1"/>
</dbReference>
<dbReference type="InterPro" id="IPR027417">
    <property type="entry name" value="P-loop_NTPase"/>
</dbReference>
<sequence>MDIPTQAQIRPEDIVLAVMGPNGSGKSHFIDVLTRQPGQQISQATHTDGVQVTLIQDYYGGYNLALVDLPGFDDVNRNDLEILYVTSEWLRRTYQNKIRLTGILYMHRITDSRMGVTSLKSLRFLGEICGDAAMTQVTLVTTMWDRLQGTEVGESREGELRKYFWKTMLDKGSQMGRFSNTNESGKAIVDGVILRTSKREALLLQQELVDLGKRPGETGAGQVLYLSLQQLLDEQRATMEKLAAHMEGQNNPHLLEGLRKEHKRIEQDMQKALDDVRRLKAPLSRRIATLLFAKKGKPVSITSLPSLEPILTEGYIEGDGKHASAFKSYRVIYIRLV</sequence>
<dbReference type="AlphaFoldDB" id="A0A9P5XGC7"/>
<dbReference type="InterPro" id="IPR006073">
    <property type="entry name" value="GTP-bd"/>
</dbReference>
<dbReference type="GO" id="GO:0005525">
    <property type="term" value="F:GTP binding"/>
    <property type="evidence" value="ECO:0007669"/>
    <property type="project" value="InterPro"/>
</dbReference>
<dbReference type="SUPFAM" id="SSF52540">
    <property type="entry name" value="P-loop containing nucleoside triphosphate hydrolases"/>
    <property type="match status" value="1"/>
</dbReference>
<evidence type="ECO:0000259" key="1">
    <source>
        <dbReference type="Pfam" id="PF01926"/>
    </source>
</evidence>
<name>A0A9P5XGC7_9AGAR</name>
<protein>
    <recommendedName>
        <fullName evidence="1">G domain-containing protein</fullName>
    </recommendedName>
</protein>
<reference evidence="2" key="1">
    <citation type="submission" date="2020-11" db="EMBL/GenBank/DDBJ databases">
        <authorList>
            <consortium name="DOE Joint Genome Institute"/>
            <person name="Ahrendt S."/>
            <person name="Riley R."/>
            <person name="Andreopoulos W."/>
            <person name="Labutti K."/>
            <person name="Pangilinan J."/>
            <person name="Ruiz-Duenas F.J."/>
            <person name="Barrasa J.M."/>
            <person name="Sanchez-Garcia M."/>
            <person name="Camarero S."/>
            <person name="Miyauchi S."/>
            <person name="Serrano A."/>
            <person name="Linde D."/>
            <person name="Babiker R."/>
            <person name="Drula E."/>
            <person name="Ayuso-Fernandez I."/>
            <person name="Pacheco R."/>
            <person name="Padilla G."/>
            <person name="Ferreira P."/>
            <person name="Barriuso J."/>
            <person name="Kellner H."/>
            <person name="Castanera R."/>
            <person name="Alfaro M."/>
            <person name="Ramirez L."/>
            <person name="Pisabarro A.G."/>
            <person name="Kuo A."/>
            <person name="Tritt A."/>
            <person name="Lipzen A."/>
            <person name="He G."/>
            <person name="Yan M."/>
            <person name="Ng V."/>
            <person name="Cullen D."/>
            <person name="Martin F."/>
            <person name="Rosso M.-N."/>
            <person name="Henrissat B."/>
            <person name="Hibbett D."/>
            <person name="Martinez A.T."/>
            <person name="Grigoriev I.V."/>
        </authorList>
    </citation>
    <scope>NUCLEOTIDE SEQUENCE</scope>
    <source>
        <strain evidence="2">MF-IS2</strain>
    </source>
</reference>
<dbReference type="Proteomes" id="UP000807342">
    <property type="component" value="Unassembled WGS sequence"/>
</dbReference>
<organism evidence="2 3">
    <name type="scientific">Macrolepiota fuliginosa MF-IS2</name>
    <dbReference type="NCBI Taxonomy" id="1400762"/>
    <lineage>
        <taxon>Eukaryota</taxon>
        <taxon>Fungi</taxon>
        <taxon>Dikarya</taxon>
        <taxon>Basidiomycota</taxon>
        <taxon>Agaricomycotina</taxon>
        <taxon>Agaricomycetes</taxon>
        <taxon>Agaricomycetidae</taxon>
        <taxon>Agaricales</taxon>
        <taxon>Agaricineae</taxon>
        <taxon>Agaricaceae</taxon>
        <taxon>Macrolepiota</taxon>
    </lineage>
</organism>